<dbReference type="InterPro" id="IPR029062">
    <property type="entry name" value="Class_I_gatase-like"/>
</dbReference>
<dbReference type="InterPro" id="IPR006287">
    <property type="entry name" value="DJ-1"/>
</dbReference>
<dbReference type="Gene3D" id="3.40.50.880">
    <property type="match status" value="1"/>
</dbReference>
<dbReference type="InterPro" id="IPR050325">
    <property type="entry name" value="Prot/Nucl_acid_deglycase"/>
</dbReference>
<sequence length="205" mass="21659">MGIHLSVQEKKMKNCIVLLAEGFEETEAVLPVDMLRRANIGVRLAAVQKGAQMVNGAHSIAVAADTDVFQICDEIKNGTLNDAVFCPGGMGGSTNLAKSEQVRFVLEQMNTNGKIIAAICAAPALVLAPLGLLDGKSFTCYPGMEKLLPYAPHAKPEAYRAERAVLDGNLLTACGPAGASALGFELIRLLCGEKEAVSVQKAMLF</sequence>
<dbReference type="Pfam" id="PF01965">
    <property type="entry name" value="DJ-1_PfpI"/>
    <property type="match status" value="1"/>
</dbReference>
<evidence type="ECO:0000313" key="2">
    <source>
        <dbReference type="EMBL" id="ERJ92118.1"/>
    </source>
</evidence>
<dbReference type="PANTHER" id="PTHR48094:SF12">
    <property type="entry name" value="PARKINSON DISEASE PROTEIN 7 HOMOLOG"/>
    <property type="match status" value="1"/>
</dbReference>
<organism evidence="2 3">
    <name type="scientific">Treponema lecithinolyticum ATCC 700332</name>
    <dbReference type="NCBI Taxonomy" id="1321815"/>
    <lineage>
        <taxon>Bacteria</taxon>
        <taxon>Pseudomonadati</taxon>
        <taxon>Spirochaetota</taxon>
        <taxon>Spirochaetia</taxon>
        <taxon>Spirochaetales</taxon>
        <taxon>Treponemataceae</taxon>
        <taxon>Treponema</taxon>
    </lineage>
</organism>
<protein>
    <submittedName>
        <fullName evidence="2">DJ-1 family protein</fullName>
    </submittedName>
</protein>
<proteinExistence type="predicted"/>
<accession>A0ABN0NXH1</accession>
<evidence type="ECO:0000313" key="3">
    <source>
        <dbReference type="Proteomes" id="UP000016649"/>
    </source>
</evidence>
<feature type="domain" description="DJ-1/PfpI" evidence="1">
    <location>
        <begin position="15"/>
        <end position="188"/>
    </location>
</feature>
<dbReference type="InterPro" id="IPR002818">
    <property type="entry name" value="DJ-1/PfpI"/>
</dbReference>
<reference evidence="2 3" key="1">
    <citation type="submission" date="2013-08" db="EMBL/GenBank/DDBJ databases">
        <authorList>
            <person name="Weinstock G."/>
            <person name="Sodergren E."/>
            <person name="Wylie T."/>
            <person name="Fulton L."/>
            <person name="Fulton R."/>
            <person name="Fronick C."/>
            <person name="O'Laughlin M."/>
            <person name="Godfrey J."/>
            <person name="Miner T."/>
            <person name="Herter B."/>
            <person name="Appelbaum E."/>
            <person name="Cordes M."/>
            <person name="Lek S."/>
            <person name="Wollam A."/>
            <person name="Pepin K.H."/>
            <person name="Palsikar V.B."/>
            <person name="Mitreva M."/>
            <person name="Wilson R.K."/>
        </authorList>
    </citation>
    <scope>NUCLEOTIDE SEQUENCE [LARGE SCALE GENOMIC DNA]</scope>
    <source>
        <strain evidence="2 3">ATCC 700332</strain>
    </source>
</reference>
<dbReference type="NCBIfam" id="TIGR01383">
    <property type="entry name" value="not_thiJ"/>
    <property type="match status" value="1"/>
</dbReference>
<name>A0ABN0NXH1_TRELE</name>
<comment type="caution">
    <text evidence="2">The sequence shown here is derived from an EMBL/GenBank/DDBJ whole genome shotgun (WGS) entry which is preliminary data.</text>
</comment>
<dbReference type="Proteomes" id="UP000016649">
    <property type="component" value="Unassembled WGS sequence"/>
</dbReference>
<dbReference type="CDD" id="cd03135">
    <property type="entry name" value="GATase1_DJ-1"/>
    <property type="match status" value="1"/>
</dbReference>
<dbReference type="SUPFAM" id="SSF52317">
    <property type="entry name" value="Class I glutamine amidotransferase-like"/>
    <property type="match status" value="1"/>
</dbReference>
<dbReference type="EMBL" id="AWVH01000039">
    <property type="protein sequence ID" value="ERJ92118.1"/>
    <property type="molecule type" value="Genomic_DNA"/>
</dbReference>
<keyword evidence="3" id="KW-1185">Reference proteome</keyword>
<dbReference type="PANTHER" id="PTHR48094">
    <property type="entry name" value="PROTEIN/NUCLEIC ACID DEGLYCASE DJ-1-RELATED"/>
    <property type="match status" value="1"/>
</dbReference>
<evidence type="ECO:0000259" key="1">
    <source>
        <dbReference type="Pfam" id="PF01965"/>
    </source>
</evidence>
<gene>
    <name evidence="2" type="ORF">HMPREF9193_01779</name>
</gene>